<reference evidence="1" key="1">
    <citation type="submission" date="2022-05" db="EMBL/GenBank/DDBJ databases">
        <title>Chromosome-level genome of Chaenocephalus aceratus.</title>
        <authorList>
            <person name="Park H."/>
        </authorList>
    </citation>
    <scope>NUCLEOTIDE SEQUENCE</scope>
    <source>
        <strain evidence="1">KU_202001</strain>
    </source>
</reference>
<gene>
    <name evidence="1" type="ORF">KUCAC02_001488</name>
</gene>
<accession>A0ACB9XQU8</accession>
<organism evidence="1 2">
    <name type="scientific">Chaenocephalus aceratus</name>
    <name type="common">Blackfin icefish</name>
    <name type="synonym">Chaenichthys aceratus</name>
    <dbReference type="NCBI Taxonomy" id="36190"/>
    <lineage>
        <taxon>Eukaryota</taxon>
        <taxon>Metazoa</taxon>
        <taxon>Chordata</taxon>
        <taxon>Craniata</taxon>
        <taxon>Vertebrata</taxon>
        <taxon>Euteleostomi</taxon>
        <taxon>Actinopterygii</taxon>
        <taxon>Neopterygii</taxon>
        <taxon>Teleostei</taxon>
        <taxon>Neoteleostei</taxon>
        <taxon>Acanthomorphata</taxon>
        <taxon>Eupercaria</taxon>
        <taxon>Perciformes</taxon>
        <taxon>Notothenioidei</taxon>
        <taxon>Channichthyidae</taxon>
        <taxon>Chaenocephalus</taxon>
    </lineage>
</organism>
<feature type="non-terminal residue" evidence="1">
    <location>
        <position position="95"/>
    </location>
</feature>
<protein>
    <submittedName>
        <fullName evidence="1">Uncharacterized protein</fullName>
    </submittedName>
</protein>
<keyword evidence="2" id="KW-1185">Reference proteome</keyword>
<name>A0ACB9XQU8_CHAAC</name>
<dbReference type="EMBL" id="CM043787">
    <property type="protein sequence ID" value="KAI4829823.1"/>
    <property type="molecule type" value="Genomic_DNA"/>
</dbReference>
<dbReference type="Proteomes" id="UP001057452">
    <property type="component" value="Chromosome 3"/>
</dbReference>
<evidence type="ECO:0000313" key="1">
    <source>
        <dbReference type="EMBL" id="KAI4829823.1"/>
    </source>
</evidence>
<evidence type="ECO:0000313" key="2">
    <source>
        <dbReference type="Proteomes" id="UP001057452"/>
    </source>
</evidence>
<sequence length="95" mass="10018">VVRTQEYPAALNEEEEECDPQRSVVPSPGLQGLPQKGWARVTGQQAHSFGSALAPAGTALNLLWGLSMGCRESELGPDLAQLEEAGDQSSVGADR</sequence>
<comment type="caution">
    <text evidence="1">The sequence shown here is derived from an EMBL/GenBank/DDBJ whole genome shotgun (WGS) entry which is preliminary data.</text>
</comment>
<feature type="non-terminal residue" evidence="1">
    <location>
        <position position="1"/>
    </location>
</feature>
<proteinExistence type="predicted"/>